<dbReference type="PANTHER" id="PTHR45989:SF1">
    <property type="entry name" value="TRANSLATION INITIATION FACTOR EIF-2B SUBUNIT GAMMA"/>
    <property type="match status" value="1"/>
</dbReference>
<evidence type="ECO:0000313" key="11">
    <source>
        <dbReference type="EMBL" id="KII69172.1"/>
    </source>
</evidence>
<dbReference type="OMA" id="NCVINPK"/>
<keyword evidence="3" id="KW-0963">Cytoplasm</keyword>
<dbReference type="EMBL" id="JWZT01002543">
    <property type="protein sequence ID" value="KII69172.1"/>
    <property type="molecule type" value="Genomic_DNA"/>
</dbReference>
<dbReference type="GO" id="GO:0003743">
    <property type="term" value="F:translation initiation factor activity"/>
    <property type="evidence" value="ECO:0007669"/>
    <property type="project" value="UniProtKB-KW"/>
</dbReference>
<comment type="similarity">
    <text evidence="2">Belongs to the eIF-2B gamma/epsilon subunits family.</text>
</comment>
<dbReference type="PANTHER" id="PTHR45989">
    <property type="entry name" value="TRANSLATION INITIATION FACTOR EIF-2B SUBUNIT GAMMA"/>
    <property type="match status" value="1"/>
</dbReference>
<evidence type="ECO:0000256" key="6">
    <source>
        <dbReference type="ARBA" id="ARBA00044196"/>
    </source>
</evidence>
<dbReference type="GO" id="GO:0005829">
    <property type="term" value="C:cytosol"/>
    <property type="evidence" value="ECO:0007669"/>
    <property type="project" value="UniProtKB-SubCell"/>
</dbReference>
<dbReference type="Proteomes" id="UP000031668">
    <property type="component" value="Unassembled WGS sequence"/>
</dbReference>
<proteinExistence type="inferred from homology"/>
<comment type="subcellular location">
    <subcellularLocation>
        <location evidence="1">Cytoplasm</location>
        <location evidence="1">Cytosol</location>
    </subcellularLocation>
</comment>
<keyword evidence="12" id="KW-1185">Reference proteome</keyword>
<evidence type="ECO:0000256" key="8">
    <source>
        <dbReference type="ARBA" id="ARBA00045373"/>
    </source>
</evidence>
<dbReference type="GO" id="GO:0005085">
    <property type="term" value="F:guanyl-nucleotide exchange factor activity"/>
    <property type="evidence" value="ECO:0007669"/>
    <property type="project" value="TreeGrafter"/>
</dbReference>
<evidence type="ECO:0000256" key="2">
    <source>
        <dbReference type="ARBA" id="ARBA00007878"/>
    </source>
</evidence>
<evidence type="ECO:0000256" key="9">
    <source>
        <dbReference type="ARBA" id="ARBA00046432"/>
    </source>
</evidence>
<dbReference type="Pfam" id="PF00483">
    <property type="entry name" value="NTP_transferase"/>
    <property type="match status" value="1"/>
</dbReference>
<dbReference type="InterPro" id="IPR005835">
    <property type="entry name" value="NTP_transferase_dom"/>
</dbReference>
<comment type="caution">
    <text evidence="11">The sequence shown here is derived from an EMBL/GenBank/DDBJ whole genome shotgun (WGS) entry which is preliminary data.</text>
</comment>
<dbReference type="AlphaFoldDB" id="A0A0C2N5K0"/>
<evidence type="ECO:0000256" key="7">
    <source>
        <dbReference type="ARBA" id="ARBA00044229"/>
    </source>
</evidence>
<accession>A0A0C2N5K0</accession>
<dbReference type="Gene3D" id="2.160.10.10">
    <property type="entry name" value="Hexapeptide repeat proteins"/>
    <property type="match status" value="1"/>
</dbReference>
<dbReference type="Gene3D" id="3.90.550.10">
    <property type="entry name" value="Spore Coat Polysaccharide Biosynthesis Protein SpsA, Chain A"/>
    <property type="match status" value="1"/>
</dbReference>
<comment type="function">
    <text evidence="8">Acts as a component of the translation initiation factor 2B (eIF2B) complex, which catalyzes the exchange of GDP for GTP on the eukaryotic initiation factor 2 (eIF2) complex gamma subunit. Its guanine nucleotide exchange factor activity is repressed when bound to eIF2 complex phosphorylated on the alpha subunit, thereby limiting the amount of methionyl-initiator methionine tRNA available to the ribosome and consequently global translation is repressed.</text>
</comment>
<sequence>MATTSGSRTGDFCSVVVAGGYGINLLPLTVSDPKYLLSVGNYPLIYYSLRSLEDAGFCDTLLVTRGQWLQEIQEAVENLKMKIKCEYLVLPDHLFWIKPKLKCEDILVLSGDVYGDVEIKAMAATYRKRNASLCMYAQRHPEDMGYDLLECGVHPSSITKIPDDPNNICEYLAFDPKDDKLLLCEYDTDISETISIPRRLYRKHPDFKICHKVLDLHLYMLKRSVVNLITPQSLLDYKSDLVCYLLNKQFLEENKPVPPQLFENEEDTPFTPDSKYTCVQNADLYPSDELIRCFVHFSTGQSLCLRELKNIGDKSNPKSLEPVNMKETKDILVGTKTTFARDLLYKHTVIGKSCTIGNNCNIINSVILNNVTIEDG</sequence>
<dbReference type="GO" id="GO:0002183">
    <property type="term" value="P:cytoplasmic translational initiation"/>
    <property type="evidence" value="ECO:0007669"/>
    <property type="project" value="TreeGrafter"/>
</dbReference>
<dbReference type="SUPFAM" id="SSF53448">
    <property type="entry name" value="Nucleotide-diphospho-sugar transferases"/>
    <property type="match status" value="1"/>
</dbReference>
<feature type="domain" description="Nucleotidyl transferase" evidence="10">
    <location>
        <begin position="15"/>
        <end position="145"/>
    </location>
</feature>
<name>A0A0C2N5K0_THEKT</name>
<dbReference type="GO" id="GO:0005851">
    <property type="term" value="C:eukaryotic translation initiation factor 2B complex"/>
    <property type="evidence" value="ECO:0007669"/>
    <property type="project" value="TreeGrafter"/>
</dbReference>
<protein>
    <recommendedName>
        <fullName evidence="6">Translation initiation factor eIF2B subunit gamma</fullName>
    </recommendedName>
    <alternativeName>
        <fullName evidence="7">eIF2B GDP-GTP exchange factor subunit gamma</fullName>
    </alternativeName>
</protein>
<keyword evidence="4 11" id="KW-0396">Initiation factor</keyword>
<dbReference type="InterPro" id="IPR051960">
    <property type="entry name" value="eIF2B_gamma"/>
</dbReference>
<gene>
    <name evidence="11" type="ORF">RF11_02525</name>
</gene>
<evidence type="ECO:0000313" key="12">
    <source>
        <dbReference type="Proteomes" id="UP000031668"/>
    </source>
</evidence>
<evidence type="ECO:0000256" key="5">
    <source>
        <dbReference type="ARBA" id="ARBA00022917"/>
    </source>
</evidence>
<evidence type="ECO:0000259" key="10">
    <source>
        <dbReference type="Pfam" id="PF00483"/>
    </source>
</evidence>
<reference evidence="11 12" key="1">
    <citation type="journal article" date="2014" name="Genome Biol. Evol.">
        <title>The genome of the myxosporean Thelohanellus kitauei shows adaptations to nutrient acquisition within its fish host.</title>
        <authorList>
            <person name="Yang Y."/>
            <person name="Xiong J."/>
            <person name="Zhou Z."/>
            <person name="Huo F."/>
            <person name="Miao W."/>
            <person name="Ran C."/>
            <person name="Liu Y."/>
            <person name="Zhang J."/>
            <person name="Feng J."/>
            <person name="Wang M."/>
            <person name="Wang M."/>
            <person name="Wang L."/>
            <person name="Yao B."/>
        </authorList>
    </citation>
    <scope>NUCLEOTIDE SEQUENCE [LARGE SCALE GENOMIC DNA]</scope>
    <source>
        <strain evidence="11">Wuqing</strain>
    </source>
</reference>
<comment type="subunit">
    <text evidence="9">Component of the translation initiation factor 2B (eIF2B) complex which is a heterodecamer of two sets of five different subunits: alpha, beta, gamma, delta and epsilon. Subunits alpha, beta and delta comprise a regulatory subcomplex and subunits epsilon and gamma comprise a catalytic subcomplex. Within the complex, the hexameric regulatory complex resides at the center, with the two heterodimeric catalytic subcomplexes bound on opposite sides.</text>
</comment>
<evidence type="ECO:0000256" key="3">
    <source>
        <dbReference type="ARBA" id="ARBA00022490"/>
    </source>
</evidence>
<dbReference type="OrthoDB" id="10250549at2759"/>
<dbReference type="InterPro" id="IPR029044">
    <property type="entry name" value="Nucleotide-diphossugar_trans"/>
</dbReference>
<keyword evidence="5" id="KW-0648">Protein biosynthesis</keyword>
<evidence type="ECO:0000256" key="4">
    <source>
        <dbReference type="ARBA" id="ARBA00022540"/>
    </source>
</evidence>
<evidence type="ECO:0000256" key="1">
    <source>
        <dbReference type="ARBA" id="ARBA00004514"/>
    </source>
</evidence>
<organism evidence="11 12">
    <name type="scientific">Thelohanellus kitauei</name>
    <name type="common">Myxosporean</name>
    <dbReference type="NCBI Taxonomy" id="669202"/>
    <lineage>
        <taxon>Eukaryota</taxon>
        <taxon>Metazoa</taxon>
        <taxon>Cnidaria</taxon>
        <taxon>Myxozoa</taxon>
        <taxon>Myxosporea</taxon>
        <taxon>Bivalvulida</taxon>
        <taxon>Platysporina</taxon>
        <taxon>Myxobolidae</taxon>
        <taxon>Thelohanellus</taxon>
    </lineage>
</organism>